<feature type="signal peptide" evidence="1">
    <location>
        <begin position="1"/>
        <end position="26"/>
    </location>
</feature>
<accession>A0A1F8AUA8</accession>
<evidence type="ECO:0008006" key="4">
    <source>
        <dbReference type="Google" id="ProtNLM"/>
    </source>
</evidence>
<organism evidence="2 3">
    <name type="scientific">Candidatus Woesebacteria bacterium RIFCSPHIGHO2_12_FULL_41_24</name>
    <dbReference type="NCBI Taxonomy" id="1802510"/>
    <lineage>
        <taxon>Bacteria</taxon>
        <taxon>Candidatus Woeseibacteriota</taxon>
    </lineage>
</organism>
<sequence>MNYKKVLVSAAAGVSLLLNTAMPVFAGTTLVISGNGSDSDNEAKIDVDQTTTVTQTNETSISNNVNATASSGGNSASRNTGGAVLVDTGDATTDVKVTNLANSNEATVDCCMANSDMDVLIEGNGADSKNKAKLDIDSSTNLYQTNDAKITNKVNADATSGENRANRNTGGDVEILTGKASTDVDIETAANSNSALVSSNGGTGSISLKILENGADSDNKIKLDFDHAVLLTQANDARVKNDVWANANSGDNRANRNTGGDVLVDTGDAHAGVEVDTMVNFNWADVDCGCLFDVFAKVAGNGDNSKNEIKAYLDDTTTVFQDNSCGGYRGPQGFELLFGRFGRHHKDCVSNYLDAYAGSGGNRADRNTGDPEGDPSVLTGNAETLVDVENSGGSNVYGAAPEWEWSGWPMGGLNLSISLDLHALLVALGLA</sequence>
<evidence type="ECO:0000256" key="1">
    <source>
        <dbReference type="SAM" id="SignalP"/>
    </source>
</evidence>
<protein>
    <recommendedName>
        <fullName evidence="4">Right handed beta helix domain-containing protein</fullName>
    </recommendedName>
</protein>
<feature type="chain" id="PRO_5009534963" description="Right handed beta helix domain-containing protein" evidence="1">
    <location>
        <begin position="27"/>
        <end position="431"/>
    </location>
</feature>
<comment type="caution">
    <text evidence="2">The sequence shown here is derived from an EMBL/GenBank/DDBJ whole genome shotgun (WGS) entry which is preliminary data.</text>
</comment>
<gene>
    <name evidence="2" type="ORF">A3E44_03570</name>
</gene>
<dbReference type="Proteomes" id="UP000178603">
    <property type="component" value="Unassembled WGS sequence"/>
</dbReference>
<proteinExistence type="predicted"/>
<name>A0A1F8AUA8_9BACT</name>
<dbReference type="AlphaFoldDB" id="A0A1F8AUA8"/>
<evidence type="ECO:0000313" key="3">
    <source>
        <dbReference type="Proteomes" id="UP000178603"/>
    </source>
</evidence>
<keyword evidence="1" id="KW-0732">Signal</keyword>
<dbReference type="EMBL" id="MGGW01000004">
    <property type="protein sequence ID" value="OGM55334.1"/>
    <property type="molecule type" value="Genomic_DNA"/>
</dbReference>
<reference evidence="2 3" key="1">
    <citation type="journal article" date="2016" name="Nat. Commun.">
        <title>Thousands of microbial genomes shed light on interconnected biogeochemical processes in an aquifer system.</title>
        <authorList>
            <person name="Anantharaman K."/>
            <person name="Brown C.T."/>
            <person name="Hug L.A."/>
            <person name="Sharon I."/>
            <person name="Castelle C.J."/>
            <person name="Probst A.J."/>
            <person name="Thomas B.C."/>
            <person name="Singh A."/>
            <person name="Wilkins M.J."/>
            <person name="Karaoz U."/>
            <person name="Brodie E.L."/>
            <person name="Williams K.H."/>
            <person name="Hubbard S.S."/>
            <person name="Banfield J.F."/>
        </authorList>
    </citation>
    <scope>NUCLEOTIDE SEQUENCE [LARGE SCALE GENOMIC DNA]</scope>
</reference>
<evidence type="ECO:0000313" key="2">
    <source>
        <dbReference type="EMBL" id="OGM55334.1"/>
    </source>
</evidence>